<dbReference type="InterPro" id="IPR000798">
    <property type="entry name" value="Ez/rad/moesin-like"/>
</dbReference>
<dbReference type="Pfam" id="PF09379">
    <property type="entry name" value="FERM_N"/>
    <property type="match status" value="1"/>
</dbReference>
<keyword evidence="2" id="KW-1003">Cell membrane</keyword>
<dbReference type="SUPFAM" id="SSF48678">
    <property type="entry name" value="Moesin tail domain"/>
    <property type="match status" value="1"/>
</dbReference>
<dbReference type="FunFam" id="2.30.29.30:FF:000003">
    <property type="entry name" value="Radixin isoform 1"/>
    <property type="match status" value="1"/>
</dbReference>
<dbReference type="Gene3D" id="6.10.360.10">
    <property type="match status" value="1"/>
</dbReference>
<dbReference type="EMBL" id="CAXITT010000499">
    <property type="protein sequence ID" value="CAL1542650.1"/>
    <property type="molecule type" value="Genomic_DNA"/>
</dbReference>
<evidence type="ECO:0000256" key="2">
    <source>
        <dbReference type="ARBA" id="ARBA00022475"/>
    </source>
</evidence>
<dbReference type="InterPro" id="IPR018979">
    <property type="entry name" value="FERM_N"/>
</dbReference>
<dbReference type="SMART" id="SM00295">
    <property type="entry name" value="B41"/>
    <property type="match status" value="1"/>
</dbReference>
<evidence type="ECO:0000256" key="5">
    <source>
        <dbReference type="SAM" id="Coils"/>
    </source>
</evidence>
<dbReference type="CDD" id="cd13194">
    <property type="entry name" value="FERM_C_ERM"/>
    <property type="match status" value="1"/>
</dbReference>
<dbReference type="PANTHER" id="PTHR23281">
    <property type="entry name" value="MERLIN/MOESIN/EZRIN/RADIXIN"/>
    <property type="match status" value="1"/>
</dbReference>
<dbReference type="CDD" id="cd17187">
    <property type="entry name" value="FERM_F1_ERM"/>
    <property type="match status" value="1"/>
</dbReference>
<feature type="region of interest" description="Disordered" evidence="6">
    <location>
        <begin position="318"/>
        <end position="344"/>
    </location>
</feature>
<dbReference type="InterPro" id="IPR029071">
    <property type="entry name" value="Ubiquitin-like_domsf"/>
</dbReference>
<accession>A0AAV2I7A0</accession>
<dbReference type="InterPro" id="IPR014352">
    <property type="entry name" value="FERM/acyl-CoA-bd_prot_sf"/>
</dbReference>
<dbReference type="PROSITE" id="PS00661">
    <property type="entry name" value="FERM_2"/>
    <property type="match status" value="1"/>
</dbReference>
<proteinExistence type="predicted"/>
<dbReference type="PROSITE" id="PS00660">
    <property type="entry name" value="FERM_1"/>
    <property type="match status" value="1"/>
</dbReference>
<dbReference type="FunFam" id="3.10.20.90:FF:000013">
    <property type="entry name" value="radixin isoform X1"/>
    <property type="match status" value="1"/>
</dbReference>
<sequence length="593" mass="70062">MPRPHVNVRVITMDAELEFAIQHSTTGKQLFDQVVKTIGLREIWFFGLQYIDSKGYSTWLKLNKKVMSQDVKKEVPLQFKFRAKFFPEDVSEELIQDITQAWIGLNNIKMFFLQVKEGILSDEIYCPPETAVLLASYACQAKYGDLAEDNPKPGALANDRLLPQRVYDQHKLSKEQWEERIKSWYAEHKAMLREDAMIEYLKIAQDLEMYGVNYFEIKNKKGSELVLGVDALGLNVYEKDDKLTPRIGFPWSEIRNISFNDKKFVIKPIDKKAPDFVFYAPRLRINKRILALCMGNHELYMRRRKPDTIEVQQMKAQAREDKLSKQQERAQLHRMRQEREESDKLRKDLEDKVKIMEEEQKKRMKELEDMQSMIRDRDAKVAELTRLRDELDEERRRAEELQREIERSHEMEQSERERLAAELAATQASLYERLNEIESKENVVSSLYNELEHAKKNAEEKELELTKVMTYSQQREQELQRLLVKSEVQDIHDGEEENEGDDAKEFDAGLTVDENSLFLPRPEEERETQQSQNKSLSQQLNVLKLELEAEKTKQNALDLLHEENMRQGRDKYKTLKQIRQGNTKQRVDEFESM</sequence>
<evidence type="ECO:0000256" key="3">
    <source>
        <dbReference type="ARBA" id="ARBA00023136"/>
    </source>
</evidence>
<evidence type="ECO:0000256" key="1">
    <source>
        <dbReference type="ARBA" id="ARBA00004202"/>
    </source>
</evidence>
<evidence type="ECO:0000313" key="9">
    <source>
        <dbReference type="Proteomes" id="UP001497497"/>
    </source>
</evidence>
<dbReference type="PRINTS" id="PR00661">
    <property type="entry name" value="ERMFAMILY"/>
</dbReference>
<comment type="caution">
    <text evidence="8">The sequence shown here is derived from an EMBL/GenBank/DDBJ whole genome shotgun (WGS) entry which is preliminary data.</text>
</comment>
<feature type="region of interest" description="Disordered" evidence="6">
    <location>
        <begin position="491"/>
        <end position="513"/>
    </location>
</feature>
<keyword evidence="9" id="KW-1185">Reference proteome</keyword>
<evidence type="ECO:0000313" key="8">
    <source>
        <dbReference type="EMBL" id="CAL1542650.1"/>
    </source>
</evidence>
<dbReference type="PIRSF" id="PIRSF002305">
    <property type="entry name" value="ERM"/>
    <property type="match status" value="1"/>
</dbReference>
<dbReference type="InterPro" id="IPR019749">
    <property type="entry name" value="Band_41_domain"/>
</dbReference>
<dbReference type="InterPro" id="IPR035963">
    <property type="entry name" value="FERM_2"/>
</dbReference>
<dbReference type="SUPFAM" id="SSF47031">
    <property type="entry name" value="Second domain of FERM"/>
    <property type="match status" value="1"/>
</dbReference>
<dbReference type="FunFam" id="1.20.80.10:FF:000002">
    <property type="entry name" value="radixin isoform X1"/>
    <property type="match status" value="1"/>
</dbReference>
<keyword evidence="3" id="KW-0472">Membrane</keyword>
<gene>
    <name evidence="8" type="ORF">GSLYS_00016184001</name>
</gene>
<dbReference type="Gene3D" id="2.30.29.30">
    <property type="entry name" value="Pleckstrin-homology domain (PH domain)/Phosphotyrosine-binding domain (PTB)"/>
    <property type="match status" value="1"/>
</dbReference>
<dbReference type="SMART" id="SM01196">
    <property type="entry name" value="FERM_C"/>
    <property type="match status" value="1"/>
</dbReference>
<dbReference type="Proteomes" id="UP001497497">
    <property type="component" value="Unassembled WGS sequence"/>
</dbReference>
<dbReference type="Gene3D" id="3.10.20.90">
    <property type="entry name" value="Phosphatidylinositol 3-kinase Catalytic Subunit, Chain A, domain 1"/>
    <property type="match status" value="1"/>
</dbReference>
<dbReference type="Gene3D" id="1.20.80.10">
    <property type="match status" value="1"/>
</dbReference>
<protein>
    <recommendedName>
        <fullName evidence="7">FERM domain-containing protein</fullName>
    </recommendedName>
</protein>
<comment type="subcellular location">
    <subcellularLocation>
        <location evidence="1">Cell membrane</location>
        <topology evidence="1">Peripheral membrane protein</topology>
    </subcellularLocation>
</comment>
<dbReference type="Pfam" id="PF09380">
    <property type="entry name" value="FERM_C"/>
    <property type="match status" value="1"/>
</dbReference>
<dbReference type="InterPro" id="IPR000299">
    <property type="entry name" value="FERM_domain"/>
</dbReference>
<dbReference type="GO" id="GO:0005886">
    <property type="term" value="C:plasma membrane"/>
    <property type="evidence" value="ECO:0007669"/>
    <property type="project" value="UniProtKB-SubCell"/>
</dbReference>
<keyword evidence="5" id="KW-0175">Coiled coil</keyword>
<reference evidence="8 9" key="1">
    <citation type="submission" date="2024-04" db="EMBL/GenBank/DDBJ databases">
        <authorList>
            <consortium name="Genoscope - CEA"/>
            <person name="William W."/>
        </authorList>
    </citation>
    <scope>NUCLEOTIDE SEQUENCE [LARGE SCALE GENOMIC DNA]</scope>
</reference>
<dbReference type="Pfam" id="PF00373">
    <property type="entry name" value="FERM_M"/>
    <property type="match status" value="1"/>
</dbReference>
<dbReference type="SUPFAM" id="SSF54236">
    <property type="entry name" value="Ubiquitin-like"/>
    <property type="match status" value="1"/>
</dbReference>
<dbReference type="PROSITE" id="PS50057">
    <property type="entry name" value="FERM_3"/>
    <property type="match status" value="1"/>
</dbReference>
<dbReference type="PRINTS" id="PR00935">
    <property type="entry name" value="BAND41"/>
</dbReference>
<dbReference type="InterPro" id="IPR018980">
    <property type="entry name" value="FERM_PH-like_C"/>
</dbReference>
<dbReference type="AlphaFoldDB" id="A0AAV2I7A0"/>
<dbReference type="CDD" id="cd14473">
    <property type="entry name" value="FERM_B-lobe"/>
    <property type="match status" value="1"/>
</dbReference>
<dbReference type="InterPro" id="IPR011174">
    <property type="entry name" value="ERM"/>
</dbReference>
<feature type="domain" description="FERM" evidence="7">
    <location>
        <begin position="6"/>
        <end position="304"/>
    </location>
</feature>
<dbReference type="InterPro" id="IPR019747">
    <property type="entry name" value="FERM_CS"/>
</dbReference>
<evidence type="ECO:0000256" key="6">
    <source>
        <dbReference type="SAM" id="MobiDB-lite"/>
    </source>
</evidence>
<evidence type="ECO:0000259" key="7">
    <source>
        <dbReference type="PROSITE" id="PS50057"/>
    </source>
</evidence>
<dbReference type="InterPro" id="IPR011993">
    <property type="entry name" value="PH-like_dom_sf"/>
</dbReference>
<dbReference type="Pfam" id="PF00769">
    <property type="entry name" value="ERM_C"/>
    <property type="match status" value="1"/>
</dbReference>
<dbReference type="InterPro" id="IPR041789">
    <property type="entry name" value="ERM_FERM_C"/>
</dbReference>
<feature type="coiled-coil region" evidence="5">
    <location>
        <begin position="526"/>
        <end position="562"/>
    </location>
</feature>
<dbReference type="GO" id="GO:0003779">
    <property type="term" value="F:actin binding"/>
    <property type="evidence" value="ECO:0007669"/>
    <property type="project" value="InterPro"/>
</dbReference>
<name>A0AAV2I7A0_LYMST</name>
<feature type="binding site" evidence="4">
    <location>
        <begin position="61"/>
        <end position="64"/>
    </location>
    <ligand>
        <name>a 1,2-diacyl-sn-glycero-3-phospho-(1D-myo-inositol)</name>
        <dbReference type="ChEBI" id="CHEBI:57880"/>
    </ligand>
</feature>
<organism evidence="8 9">
    <name type="scientific">Lymnaea stagnalis</name>
    <name type="common">Great pond snail</name>
    <name type="synonym">Helix stagnalis</name>
    <dbReference type="NCBI Taxonomy" id="6523"/>
    <lineage>
        <taxon>Eukaryota</taxon>
        <taxon>Metazoa</taxon>
        <taxon>Spiralia</taxon>
        <taxon>Lophotrochozoa</taxon>
        <taxon>Mollusca</taxon>
        <taxon>Gastropoda</taxon>
        <taxon>Heterobranchia</taxon>
        <taxon>Euthyneura</taxon>
        <taxon>Panpulmonata</taxon>
        <taxon>Hygrophila</taxon>
        <taxon>Lymnaeoidea</taxon>
        <taxon>Lymnaeidae</taxon>
        <taxon>Lymnaea</taxon>
    </lineage>
</organism>
<feature type="binding site" evidence="4">
    <location>
        <position position="287"/>
    </location>
    <ligand>
        <name>a 1,2-diacyl-sn-glycero-3-phospho-(1D-myo-inositol)</name>
        <dbReference type="ChEBI" id="CHEBI:57880"/>
    </ligand>
</feature>
<dbReference type="SUPFAM" id="SSF50729">
    <property type="entry name" value="PH domain-like"/>
    <property type="match status" value="1"/>
</dbReference>
<dbReference type="Gene3D" id="1.20.5.450">
    <property type="match status" value="1"/>
</dbReference>
<dbReference type="InterPro" id="IPR011259">
    <property type="entry name" value="ERM_C_dom"/>
</dbReference>
<evidence type="ECO:0000256" key="4">
    <source>
        <dbReference type="PIRSR" id="PIRSR002305-1"/>
    </source>
</evidence>
<dbReference type="InterPro" id="IPR008954">
    <property type="entry name" value="Moesin_tail_sf"/>
</dbReference>
<dbReference type="InterPro" id="IPR019748">
    <property type="entry name" value="FERM_central"/>
</dbReference>